<keyword evidence="1" id="KW-0472">Membrane</keyword>
<dbReference type="OrthoDB" id="2803471at2759"/>
<evidence type="ECO:0000313" key="4">
    <source>
        <dbReference type="Proteomes" id="UP000015241"/>
    </source>
</evidence>
<dbReference type="InterPro" id="IPR045340">
    <property type="entry name" value="DUF6533"/>
</dbReference>
<evidence type="ECO:0000313" key="3">
    <source>
        <dbReference type="EMBL" id="EPT01828.1"/>
    </source>
</evidence>
<keyword evidence="4" id="KW-1185">Reference proteome</keyword>
<reference evidence="3 4" key="1">
    <citation type="journal article" date="2012" name="Science">
        <title>The Paleozoic origin of enzymatic lignin decomposition reconstructed from 31 fungal genomes.</title>
        <authorList>
            <person name="Floudas D."/>
            <person name="Binder M."/>
            <person name="Riley R."/>
            <person name="Barry K."/>
            <person name="Blanchette R.A."/>
            <person name="Henrissat B."/>
            <person name="Martinez A.T."/>
            <person name="Otillar R."/>
            <person name="Spatafora J.W."/>
            <person name="Yadav J.S."/>
            <person name="Aerts A."/>
            <person name="Benoit I."/>
            <person name="Boyd A."/>
            <person name="Carlson A."/>
            <person name="Copeland A."/>
            <person name="Coutinho P.M."/>
            <person name="de Vries R.P."/>
            <person name="Ferreira P."/>
            <person name="Findley K."/>
            <person name="Foster B."/>
            <person name="Gaskell J."/>
            <person name="Glotzer D."/>
            <person name="Gorecki P."/>
            <person name="Heitman J."/>
            <person name="Hesse C."/>
            <person name="Hori C."/>
            <person name="Igarashi K."/>
            <person name="Jurgens J.A."/>
            <person name="Kallen N."/>
            <person name="Kersten P."/>
            <person name="Kohler A."/>
            <person name="Kuees U."/>
            <person name="Kumar T.K.A."/>
            <person name="Kuo A."/>
            <person name="LaButti K."/>
            <person name="Larrondo L.F."/>
            <person name="Lindquist E."/>
            <person name="Ling A."/>
            <person name="Lombard V."/>
            <person name="Lucas S."/>
            <person name="Lundell T."/>
            <person name="Martin R."/>
            <person name="McLaughlin D.J."/>
            <person name="Morgenstern I."/>
            <person name="Morin E."/>
            <person name="Murat C."/>
            <person name="Nagy L.G."/>
            <person name="Nolan M."/>
            <person name="Ohm R.A."/>
            <person name="Patyshakuliyeva A."/>
            <person name="Rokas A."/>
            <person name="Ruiz-Duenas F.J."/>
            <person name="Sabat G."/>
            <person name="Salamov A."/>
            <person name="Samejima M."/>
            <person name="Schmutz J."/>
            <person name="Slot J.C."/>
            <person name="St John F."/>
            <person name="Stenlid J."/>
            <person name="Sun H."/>
            <person name="Sun S."/>
            <person name="Syed K."/>
            <person name="Tsang A."/>
            <person name="Wiebenga A."/>
            <person name="Young D."/>
            <person name="Pisabarro A."/>
            <person name="Eastwood D.C."/>
            <person name="Martin F."/>
            <person name="Cullen D."/>
            <person name="Grigoriev I.V."/>
            <person name="Hibbett D.S."/>
        </authorList>
    </citation>
    <scope>NUCLEOTIDE SEQUENCE</scope>
    <source>
        <strain evidence="4">FP-58527</strain>
    </source>
</reference>
<feature type="transmembrane region" description="Helical" evidence="1">
    <location>
        <begin position="217"/>
        <end position="238"/>
    </location>
</feature>
<proteinExistence type="predicted"/>
<keyword evidence="1" id="KW-0812">Transmembrane</keyword>
<dbReference type="Proteomes" id="UP000015241">
    <property type="component" value="Unassembled WGS sequence"/>
</dbReference>
<accession>S8EB53</accession>
<organism evidence="3 4">
    <name type="scientific">Fomitopsis schrenkii</name>
    <name type="common">Brown rot fungus</name>
    <dbReference type="NCBI Taxonomy" id="2126942"/>
    <lineage>
        <taxon>Eukaryota</taxon>
        <taxon>Fungi</taxon>
        <taxon>Dikarya</taxon>
        <taxon>Basidiomycota</taxon>
        <taxon>Agaricomycotina</taxon>
        <taxon>Agaricomycetes</taxon>
        <taxon>Polyporales</taxon>
        <taxon>Fomitopsis</taxon>
    </lineage>
</organism>
<feature type="transmembrane region" description="Helical" evidence="1">
    <location>
        <begin position="12"/>
        <end position="32"/>
    </location>
</feature>
<dbReference type="AlphaFoldDB" id="S8EB53"/>
<dbReference type="Pfam" id="PF20151">
    <property type="entry name" value="DUF6533"/>
    <property type="match status" value="1"/>
</dbReference>
<gene>
    <name evidence="3" type="ORF">FOMPIDRAFT_93537</name>
</gene>
<feature type="transmembrane region" description="Helical" evidence="1">
    <location>
        <begin position="95"/>
        <end position="115"/>
    </location>
</feature>
<evidence type="ECO:0000256" key="1">
    <source>
        <dbReference type="SAM" id="Phobius"/>
    </source>
</evidence>
<feature type="transmembrane region" description="Helical" evidence="1">
    <location>
        <begin position="52"/>
        <end position="75"/>
    </location>
</feature>
<dbReference type="HOGENOM" id="CLU_086415_0_0_1"/>
<feature type="transmembrane region" description="Helical" evidence="1">
    <location>
        <begin position="122"/>
        <end position="145"/>
    </location>
</feature>
<protein>
    <recommendedName>
        <fullName evidence="2">DUF6533 domain-containing protein</fullName>
    </recommendedName>
</protein>
<name>S8EB53_FOMSC</name>
<feature type="transmembrane region" description="Helical" evidence="1">
    <location>
        <begin position="151"/>
        <end position="168"/>
    </location>
</feature>
<keyword evidence="1" id="KW-1133">Transmembrane helix</keyword>
<feature type="transmembrane region" description="Helical" evidence="1">
    <location>
        <begin position="189"/>
        <end position="211"/>
    </location>
</feature>
<sequence length="287" mass="31738">MSNSVNDDLTRVFVLGNYMYFAATALCCYDYCLTLGDEIRYVWKKRRGVSTLLFCGIRYPAIVNTAFVILGLHNWPSWQSNYVEVDCMVLVRMEMVLNIILLASAAGFASLRVYAIFGKNRVVFLVVLVLALINPAISIYCFTLVTGMIGARASSLLADGLVLVLTWFKLPNTDSNLNVARRSRSLTSVLVMDTGIYFMILCVVNAVGIGIGHFIELVISLSTWIAILTSILMARLVIDLHKSNAQHASVDDCDNTVLFHVAQDPGFSMDTLVEGMNFDDEMGMLGT</sequence>
<dbReference type="EMBL" id="KE504139">
    <property type="protein sequence ID" value="EPT01828.1"/>
    <property type="molecule type" value="Genomic_DNA"/>
</dbReference>
<dbReference type="InParanoid" id="S8EB53"/>
<evidence type="ECO:0000259" key="2">
    <source>
        <dbReference type="Pfam" id="PF20151"/>
    </source>
</evidence>
<feature type="domain" description="DUF6533" evidence="2">
    <location>
        <begin position="18"/>
        <end position="62"/>
    </location>
</feature>